<sequence>MTNQSLNKSKKHLQRNESTPGPKPLDLDDTFTKLRPFLQLGYSFHKSCLYAEIPYTTALPYYQEVEEFRTKIERERILVNVQARRNIFNAIATGDLKVSLEWLEAMEKEEFSKLQEIKDVTPIDEGIILLREIIMARRLKVREKNELPAPKAEE</sequence>
<dbReference type="Proteomes" id="UP000176299">
    <property type="component" value="Unassembled WGS sequence"/>
</dbReference>
<organism evidence="2 3">
    <name type="scientific">Candidatus Woykebacteria bacterium GWA1_44_8</name>
    <dbReference type="NCBI Taxonomy" id="1802591"/>
    <lineage>
        <taxon>Bacteria</taxon>
        <taxon>Candidatus Woykeibacteriota</taxon>
    </lineage>
</organism>
<proteinExistence type="predicted"/>
<evidence type="ECO:0000313" key="3">
    <source>
        <dbReference type="Proteomes" id="UP000176299"/>
    </source>
</evidence>
<dbReference type="AlphaFoldDB" id="A0A1G1W4P9"/>
<name>A0A1G1W4P9_9BACT</name>
<protein>
    <submittedName>
        <fullName evidence="2">Uncharacterized protein</fullName>
    </submittedName>
</protein>
<accession>A0A1G1W4P9</accession>
<evidence type="ECO:0000256" key="1">
    <source>
        <dbReference type="SAM" id="MobiDB-lite"/>
    </source>
</evidence>
<dbReference type="EMBL" id="MHCN01000002">
    <property type="protein sequence ID" value="OGY22649.1"/>
    <property type="molecule type" value="Genomic_DNA"/>
</dbReference>
<reference evidence="2 3" key="1">
    <citation type="journal article" date="2016" name="Nat. Commun.">
        <title>Thousands of microbial genomes shed light on interconnected biogeochemical processes in an aquifer system.</title>
        <authorList>
            <person name="Anantharaman K."/>
            <person name="Brown C.T."/>
            <person name="Hug L.A."/>
            <person name="Sharon I."/>
            <person name="Castelle C.J."/>
            <person name="Probst A.J."/>
            <person name="Thomas B.C."/>
            <person name="Singh A."/>
            <person name="Wilkins M.J."/>
            <person name="Karaoz U."/>
            <person name="Brodie E.L."/>
            <person name="Williams K.H."/>
            <person name="Hubbard S.S."/>
            <person name="Banfield J.F."/>
        </authorList>
    </citation>
    <scope>NUCLEOTIDE SEQUENCE [LARGE SCALE GENOMIC DNA]</scope>
</reference>
<feature type="region of interest" description="Disordered" evidence="1">
    <location>
        <begin position="1"/>
        <end position="26"/>
    </location>
</feature>
<gene>
    <name evidence="2" type="ORF">A2113_00010</name>
</gene>
<evidence type="ECO:0000313" key="2">
    <source>
        <dbReference type="EMBL" id="OGY22649.1"/>
    </source>
</evidence>
<comment type="caution">
    <text evidence="2">The sequence shown here is derived from an EMBL/GenBank/DDBJ whole genome shotgun (WGS) entry which is preliminary data.</text>
</comment>